<evidence type="ECO:0000256" key="6">
    <source>
        <dbReference type="ARBA" id="ARBA00023125"/>
    </source>
</evidence>
<dbReference type="EC" id="2.1.1.72" evidence="1"/>
<dbReference type="GO" id="GO:0003677">
    <property type="term" value="F:DNA binding"/>
    <property type="evidence" value="ECO:0007669"/>
    <property type="project" value="UniProtKB-KW"/>
</dbReference>
<dbReference type="SUPFAM" id="SSF53335">
    <property type="entry name" value="S-adenosyl-L-methionine-dependent methyltransferases"/>
    <property type="match status" value="1"/>
</dbReference>
<feature type="domain" description="TaqI-like C-terminal specificity" evidence="9">
    <location>
        <begin position="439"/>
        <end position="536"/>
    </location>
</feature>
<dbReference type="RefSeq" id="WP_212941442.1">
    <property type="nucleotide sequence ID" value="NZ_BORR01000015.1"/>
</dbReference>
<gene>
    <name evidence="10" type="ORF">J41TS12_37290</name>
</gene>
<keyword evidence="6" id="KW-0238">DNA-binding</keyword>
<dbReference type="Pfam" id="PF12950">
    <property type="entry name" value="TaqI_C"/>
    <property type="match status" value="1"/>
</dbReference>
<dbReference type="Pfam" id="PF07669">
    <property type="entry name" value="Eco57I"/>
    <property type="match status" value="1"/>
</dbReference>
<dbReference type="GO" id="GO:0009307">
    <property type="term" value="P:DNA restriction-modification system"/>
    <property type="evidence" value="ECO:0007669"/>
    <property type="project" value="UniProtKB-KW"/>
</dbReference>
<sequence>MKNNLDIDQVIQNKMGYAAPELQPKVIDELDQSKKKSGSYYTKPEIVNLILDLVGYTVDRPLFKQSLLEPSTGEGAFLIPAVDRLIESTQNYTKGALFADDDNAFNLLQDAIRSIELDDFKHQFLHDTIGRCLQQRGASIDLSHRLLSKWLVQTDFLFWNIPVVHHFDYIVGNPPYIRIENITETLAKKYRSIYKTLFDRADIYIAFIEHSLEMLQEDGQLSFICTDRFTKNRYGKEIRRVVSELYHVVHFLDIHNSQPFIDEVSAYPCIFTFRNAPRGEARTLKMDDVSPENLENARKYLLEGGEIDDDRIETHTIKDWFRGQDPWVLNGELAQELLKKVEANHPLISEPPHNIKVGIGVATGATSIYVIKPEKVDVEPEVLLPTVIKDDITHGFISWSGHYVINPYNNDGSLVDLEKFPKLKAYFMRHEELLRSRSTAKNNPNKWYKTIDRIFPERLSEPKLLIPDIKLKNLIVLDEGNYYPEHSLYYITAGTWDIKALQALLVSSIIKFFIWSYATKMRGDYLRYQAQYLRKIRLPIGITKEDCEELKRMYELGDYDAIDRIVSRLYNLTADELRTIQDLVQ</sequence>
<dbReference type="GO" id="GO:0009007">
    <property type="term" value="F:site-specific DNA-methyltransferase (adenine-specific) activity"/>
    <property type="evidence" value="ECO:0007669"/>
    <property type="project" value="UniProtKB-EC"/>
</dbReference>
<evidence type="ECO:0000259" key="9">
    <source>
        <dbReference type="Pfam" id="PF12950"/>
    </source>
</evidence>
<dbReference type="PROSITE" id="PS00092">
    <property type="entry name" value="N6_MTASE"/>
    <property type="match status" value="1"/>
</dbReference>
<dbReference type="PRINTS" id="PR00507">
    <property type="entry name" value="N12N6MTFRASE"/>
</dbReference>
<evidence type="ECO:0000256" key="2">
    <source>
        <dbReference type="ARBA" id="ARBA00022603"/>
    </source>
</evidence>
<evidence type="ECO:0000256" key="7">
    <source>
        <dbReference type="ARBA" id="ARBA00047942"/>
    </source>
</evidence>
<keyword evidence="11" id="KW-1185">Reference proteome</keyword>
<organism evidence="10 11">
    <name type="scientific">Paenibacillus antibioticophila</name>
    <dbReference type="NCBI Taxonomy" id="1274374"/>
    <lineage>
        <taxon>Bacteria</taxon>
        <taxon>Bacillati</taxon>
        <taxon>Bacillota</taxon>
        <taxon>Bacilli</taxon>
        <taxon>Bacillales</taxon>
        <taxon>Paenibacillaceae</taxon>
        <taxon>Paenibacillus</taxon>
    </lineage>
</organism>
<reference evidence="10 11" key="1">
    <citation type="submission" date="2021-03" db="EMBL/GenBank/DDBJ databases">
        <title>Antimicrobial resistance genes in bacteria isolated from Japanese honey, and their potential for conferring macrolide and lincosamide resistance in the American foulbrood pathogen Paenibacillus larvae.</title>
        <authorList>
            <person name="Okamoto M."/>
            <person name="Kumagai M."/>
            <person name="Kanamori H."/>
            <person name="Takamatsu D."/>
        </authorList>
    </citation>
    <scope>NUCLEOTIDE SEQUENCE [LARGE SCALE GENOMIC DNA]</scope>
    <source>
        <strain evidence="10 11">J41TS12</strain>
    </source>
</reference>
<keyword evidence="3" id="KW-0808">Transferase</keyword>
<protein>
    <recommendedName>
        <fullName evidence="1">site-specific DNA-methyltransferase (adenine-specific)</fullName>
        <ecNumber evidence="1">2.1.1.72</ecNumber>
    </recommendedName>
</protein>
<feature type="domain" description="Type II methyltransferase M.TaqI-like" evidence="8">
    <location>
        <begin position="157"/>
        <end position="260"/>
    </location>
</feature>
<dbReference type="PANTHER" id="PTHR33841">
    <property type="entry name" value="DNA METHYLTRANSFERASE YEEA-RELATED"/>
    <property type="match status" value="1"/>
</dbReference>
<comment type="caution">
    <text evidence="10">The sequence shown here is derived from an EMBL/GenBank/DDBJ whole genome shotgun (WGS) entry which is preliminary data.</text>
</comment>
<evidence type="ECO:0000256" key="1">
    <source>
        <dbReference type="ARBA" id="ARBA00011900"/>
    </source>
</evidence>
<evidence type="ECO:0000256" key="5">
    <source>
        <dbReference type="ARBA" id="ARBA00022747"/>
    </source>
</evidence>
<dbReference type="InterPro" id="IPR029063">
    <property type="entry name" value="SAM-dependent_MTases_sf"/>
</dbReference>
<dbReference type="InterPro" id="IPR002052">
    <property type="entry name" value="DNA_methylase_N6_adenine_CS"/>
</dbReference>
<dbReference type="AlphaFoldDB" id="A0A919XYI9"/>
<dbReference type="PANTHER" id="PTHR33841:SF1">
    <property type="entry name" value="DNA METHYLTRANSFERASE A"/>
    <property type="match status" value="1"/>
</dbReference>
<dbReference type="Gene3D" id="3.40.50.150">
    <property type="entry name" value="Vaccinia Virus protein VP39"/>
    <property type="match status" value="1"/>
</dbReference>
<dbReference type="InterPro" id="IPR011639">
    <property type="entry name" value="MethylTrfase_TaqI-like_dom"/>
</dbReference>
<evidence type="ECO:0000256" key="4">
    <source>
        <dbReference type="ARBA" id="ARBA00022691"/>
    </source>
</evidence>
<comment type="catalytic activity">
    <reaction evidence="7">
        <text>a 2'-deoxyadenosine in DNA + S-adenosyl-L-methionine = an N(6)-methyl-2'-deoxyadenosine in DNA + S-adenosyl-L-homocysteine + H(+)</text>
        <dbReference type="Rhea" id="RHEA:15197"/>
        <dbReference type="Rhea" id="RHEA-COMP:12418"/>
        <dbReference type="Rhea" id="RHEA-COMP:12419"/>
        <dbReference type="ChEBI" id="CHEBI:15378"/>
        <dbReference type="ChEBI" id="CHEBI:57856"/>
        <dbReference type="ChEBI" id="CHEBI:59789"/>
        <dbReference type="ChEBI" id="CHEBI:90615"/>
        <dbReference type="ChEBI" id="CHEBI:90616"/>
        <dbReference type="EC" id="2.1.1.72"/>
    </reaction>
</comment>
<keyword evidence="5" id="KW-0680">Restriction system</keyword>
<name>A0A919XYI9_9BACL</name>
<dbReference type="Proteomes" id="UP000681162">
    <property type="component" value="Unassembled WGS sequence"/>
</dbReference>
<proteinExistence type="predicted"/>
<evidence type="ECO:0000313" key="10">
    <source>
        <dbReference type="EMBL" id="GIO38868.1"/>
    </source>
</evidence>
<keyword evidence="4" id="KW-0949">S-adenosyl-L-methionine</keyword>
<dbReference type="EMBL" id="BORR01000015">
    <property type="protein sequence ID" value="GIO38868.1"/>
    <property type="molecule type" value="Genomic_DNA"/>
</dbReference>
<evidence type="ECO:0000256" key="3">
    <source>
        <dbReference type="ARBA" id="ARBA00022679"/>
    </source>
</evidence>
<keyword evidence="2 10" id="KW-0489">Methyltransferase</keyword>
<dbReference type="GO" id="GO:0032259">
    <property type="term" value="P:methylation"/>
    <property type="evidence" value="ECO:0007669"/>
    <property type="project" value="UniProtKB-KW"/>
</dbReference>
<dbReference type="InterPro" id="IPR050953">
    <property type="entry name" value="N4_N6_ade-DNA_methylase"/>
</dbReference>
<evidence type="ECO:0000259" key="8">
    <source>
        <dbReference type="Pfam" id="PF07669"/>
    </source>
</evidence>
<dbReference type="InterPro" id="IPR025931">
    <property type="entry name" value="TaqI_C"/>
</dbReference>
<accession>A0A919XYI9</accession>
<evidence type="ECO:0000313" key="11">
    <source>
        <dbReference type="Proteomes" id="UP000681162"/>
    </source>
</evidence>